<dbReference type="KEGG" id="nsr:NS506_02606"/>
<reference evidence="4" key="1">
    <citation type="submission" date="2015-07" db="EMBL/GenBank/DDBJ databases">
        <title>Nocardia seriolae U-1 whole genome shotgun sequence.</title>
        <authorList>
            <person name="Imajoh M."/>
            <person name="Fukumoto Y."/>
            <person name="Sukeda M."/>
            <person name="Yamane J."/>
            <person name="Yamasaki K."/>
            <person name="Shimizu M."/>
            <person name="Ohnishi K."/>
            <person name="Oshima S."/>
        </authorList>
    </citation>
    <scope>NUCLEOTIDE SEQUENCE [LARGE SCALE GENOMIC DNA]</scope>
    <source>
        <strain evidence="4">U-1</strain>
    </source>
</reference>
<dbReference type="RefSeq" id="WP_033091193.1">
    <property type="nucleotide sequence ID" value="NZ_AP017900.1"/>
</dbReference>
<dbReference type="EMBL" id="BBYQ01000181">
    <property type="protein sequence ID" value="GAP32796.1"/>
    <property type="molecule type" value="Genomic_DNA"/>
</dbReference>
<dbReference type="SUPFAM" id="SSF56747">
    <property type="entry name" value="Prim-pol domain"/>
    <property type="match status" value="1"/>
</dbReference>
<name>A0ABC9Z635_9NOCA</name>
<protein>
    <recommendedName>
        <fullName evidence="1">DNA primase/polymerase bifunctional N-terminal domain-containing protein</fullName>
    </recommendedName>
</protein>
<organism evidence="3 4">
    <name type="scientific">Nocardia seriolae</name>
    <dbReference type="NCBI Taxonomy" id="37332"/>
    <lineage>
        <taxon>Bacteria</taxon>
        <taxon>Bacillati</taxon>
        <taxon>Actinomycetota</taxon>
        <taxon>Actinomycetes</taxon>
        <taxon>Mycobacteriales</taxon>
        <taxon>Nocardiaceae</taxon>
        <taxon>Nocardia</taxon>
    </lineage>
</organism>
<keyword evidence="4" id="KW-1185">Reference proteome</keyword>
<sequence length="283" mass="30762">MSANRFRDAALSAAARGWFVFPLRPGSKIPAITRWQQQATIDEVRIKQFWPPKSRRNVGVATGPSRLHVIDLDTHHGESGPETMLRLAKSMGEQRSLITYAVSTPTGGRHLYYRIPDGGLWLPNTAARLGPGIDSRGHGGYVVAAGSRTSQGEYRLLANRPTADLPPWLLRLLTPPPSPVSADPAAPPRHPDAYLRAIIDAETRKVTAAAPGTRNTTLFRAAFTLGRLVAGGELDKKLAHDALTAAGAVHIGHDDFSARELARTVDNGLELGAHRPRRFAHQR</sequence>
<reference evidence="3 4" key="2">
    <citation type="journal article" date="2016" name="Genome Announc.">
        <title>Draft Genome Sequence of Erythromycin- and Oxytetracycline-Sensitive Nocardia seriolae Strain U-1 (NBRC 110359).</title>
        <authorList>
            <person name="Imajoh M."/>
            <person name="Sukeda M."/>
            <person name="Shimizu M."/>
            <person name="Yamane J."/>
            <person name="Ohnishi K."/>
            <person name="Oshima S."/>
        </authorList>
    </citation>
    <scope>NUCLEOTIDE SEQUENCE [LARGE SCALE GENOMIC DNA]</scope>
    <source>
        <strain evidence="3 4">U-1</strain>
    </source>
</reference>
<evidence type="ECO:0000313" key="5">
    <source>
        <dbReference type="Proteomes" id="UP000180166"/>
    </source>
</evidence>
<dbReference type="CDD" id="cd04859">
    <property type="entry name" value="Prim_Pol"/>
    <property type="match status" value="1"/>
</dbReference>
<dbReference type="Proteomes" id="UP000180166">
    <property type="component" value="Chromosome"/>
</dbReference>
<evidence type="ECO:0000313" key="3">
    <source>
        <dbReference type="EMBL" id="GAP32796.1"/>
    </source>
</evidence>
<dbReference type="Proteomes" id="UP000037179">
    <property type="component" value="Unassembled WGS sequence"/>
</dbReference>
<dbReference type="EMBL" id="CP017839">
    <property type="protein sequence ID" value="APA96668.1"/>
    <property type="molecule type" value="Genomic_DNA"/>
</dbReference>
<dbReference type="InterPro" id="IPR015330">
    <property type="entry name" value="DNA_primase/pol_bifunc_N"/>
</dbReference>
<accession>A0ABC9Z635</accession>
<evidence type="ECO:0000313" key="4">
    <source>
        <dbReference type="Proteomes" id="UP000037179"/>
    </source>
</evidence>
<proteinExistence type="predicted"/>
<dbReference type="AlphaFoldDB" id="A0ABC9Z635"/>
<gene>
    <name evidence="2" type="ORF">NS506_02606</name>
    <name evidence="3" type="ORF">NSK11_contig00181-0005</name>
</gene>
<dbReference type="GeneID" id="93373334"/>
<dbReference type="Pfam" id="PF09250">
    <property type="entry name" value="Prim-Pol"/>
    <property type="match status" value="1"/>
</dbReference>
<reference evidence="2 5" key="3">
    <citation type="submission" date="2016-10" db="EMBL/GenBank/DDBJ databases">
        <title>Genome sequence of Nocardia seriolae strain EM150506, isolated from Anguila japonica.</title>
        <authorList>
            <person name="Han H.-J."/>
        </authorList>
    </citation>
    <scope>NUCLEOTIDE SEQUENCE [LARGE SCALE GENOMIC DNA]</scope>
    <source>
        <strain evidence="2 5">EM150506</strain>
    </source>
</reference>
<evidence type="ECO:0000259" key="1">
    <source>
        <dbReference type="SMART" id="SM00943"/>
    </source>
</evidence>
<dbReference type="SMART" id="SM00943">
    <property type="entry name" value="Prim-Pol"/>
    <property type="match status" value="1"/>
</dbReference>
<evidence type="ECO:0000313" key="2">
    <source>
        <dbReference type="EMBL" id="APA96668.1"/>
    </source>
</evidence>
<feature type="domain" description="DNA primase/polymerase bifunctional N-terminal" evidence="1">
    <location>
        <begin position="10"/>
        <end position="169"/>
    </location>
</feature>